<dbReference type="PIRSF" id="PIRSF021290">
    <property type="entry name" value="DUF1273"/>
    <property type="match status" value="1"/>
</dbReference>
<dbReference type="EMBL" id="JBHSNC010000027">
    <property type="protein sequence ID" value="MFC5529663.1"/>
    <property type="molecule type" value="Genomic_DNA"/>
</dbReference>
<dbReference type="InterPro" id="IPR010697">
    <property type="entry name" value="YspA"/>
</dbReference>
<dbReference type="Pfam" id="PF06908">
    <property type="entry name" value="YpsA"/>
    <property type="match status" value="1"/>
</dbReference>
<protein>
    <submittedName>
        <fullName evidence="1">SLOG family protein</fullName>
    </submittedName>
</protein>
<keyword evidence="2" id="KW-1185">Reference proteome</keyword>
<organism evidence="1 2">
    <name type="scientific">Cohnella yongneupensis</name>
    <dbReference type="NCBI Taxonomy" id="425006"/>
    <lineage>
        <taxon>Bacteria</taxon>
        <taxon>Bacillati</taxon>
        <taxon>Bacillota</taxon>
        <taxon>Bacilli</taxon>
        <taxon>Bacillales</taxon>
        <taxon>Paenibacillaceae</taxon>
        <taxon>Cohnella</taxon>
    </lineage>
</organism>
<sequence>MKNLLIVGYRANELNIFNQKHKGIPYIKQAIEARLAPLAEEGLEWVLTAGQYGFDLWACEVANEMKQRYPQLKTSILAAYSSPEEKWSEEKQTYFRDIAKAVDYYGTVSNQPYTGAWQLRARDDLLLRKSDGMLLFYDEDAGEASPKHMKRRALERQQADGYPIYTITAEDVQLMADESGRDWH</sequence>
<gene>
    <name evidence="1" type="ORF">ACFPQ4_09400</name>
</gene>
<comment type="caution">
    <text evidence="1">The sequence shown here is derived from an EMBL/GenBank/DDBJ whole genome shotgun (WGS) entry which is preliminary data.</text>
</comment>
<evidence type="ECO:0000313" key="1">
    <source>
        <dbReference type="EMBL" id="MFC5529663.1"/>
    </source>
</evidence>
<evidence type="ECO:0000313" key="2">
    <source>
        <dbReference type="Proteomes" id="UP001596108"/>
    </source>
</evidence>
<dbReference type="NCBIfam" id="NF010181">
    <property type="entry name" value="PRK13660.1"/>
    <property type="match status" value="1"/>
</dbReference>
<dbReference type="Proteomes" id="UP001596108">
    <property type="component" value="Unassembled WGS sequence"/>
</dbReference>
<dbReference type="PANTHER" id="PTHR38440:SF1">
    <property type="entry name" value="UPF0398 PROTEIN SPR0331"/>
    <property type="match status" value="1"/>
</dbReference>
<dbReference type="Gene3D" id="3.40.50.450">
    <property type="match status" value="1"/>
</dbReference>
<dbReference type="PANTHER" id="PTHR38440">
    <property type="entry name" value="UPF0398 PROTEIN YPSA"/>
    <property type="match status" value="1"/>
</dbReference>
<dbReference type="SUPFAM" id="SSF102405">
    <property type="entry name" value="MCP/YpsA-like"/>
    <property type="match status" value="1"/>
</dbReference>
<proteinExistence type="predicted"/>
<dbReference type="RefSeq" id="WP_378111560.1">
    <property type="nucleotide sequence ID" value="NZ_JBHSNC010000027.1"/>
</dbReference>
<reference evidence="2" key="1">
    <citation type="journal article" date="2019" name="Int. J. Syst. Evol. Microbiol.">
        <title>The Global Catalogue of Microorganisms (GCM) 10K type strain sequencing project: providing services to taxonomists for standard genome sequencing and annotation.</title>
        <authorList>
            <consortium name="The Broad Institute Genomics Platform"/>
            <consortium name="The Broad Institute Genome Sequencing Center for Infectious Disease"/>
            <person name="Wu L."/>
            <person name="Ma J."/>
        </authorList>
    </citation>
    <scope>NUCLEOTIDE SEQUENCE [LARGE SCALE GENOMIC DNA]</scope>
    <source>
        <strain evidence="2">CGMCC 1.18578</strain>
    </source>
</reference>
<name>A0ABW0QXL7_9BACL</name>
<accession>A0ABW0QXL7</accession>